<dbReference type="InterPro" id="IPR050708">
    <property type="entry name" value="T6SS_VgrG/RHS"/>
</dbReference>
<feature type="compositionally biased region" description="Basic and acidic residues" evidence="1">
    <location>
        <begin position="796"/>
        <end position="817"/>
    </location>
</feature>
<sequence length="1994" mass="213894">MGFWDDLLQEGEDLLEDGKRLVGEVVDGGSELVADGLDAIGAEGVADNVRDWGDSVADQLGATPDEKKLGETEDPKELIHGEPGVMRDRAGKLDGLSTNFTTAADGLSGINVGEFQGEAADAYHQKIGQEIPKWRDAASATKSAASALNAFAPIVEAAQQRAAEAIAKWKEGLRQHDQWVKACNAYDDAVANNADPLPPQPPDEDPGKKLCDEAVQILNDARKSRNEGASTAASAFNNAANEAPPMPPPSQRLAANFEDFKNTADMFTGHAVVGLVGAVTDLGKLIRTVDPTNPYNIAHPADYAKNATAVGAGLTDMAAHPDKLIKGFIGDGWGKDPGQAFGTLMSNFIPMGPKGTGVFKSVLKDAVSGGSRDAGRTAANAAAHAPSPPVHTSPHTSPGQATPTTHTTPHDGAPATSTRDTTATPTESHTPAADHPRTEQPAPHTDAPSESPRPDSGPHDSSPPAEQPRPVDPPAAENPRPHDSTPAERQDPADQPTVTDHSPGGEHRPETPAGDRTPDSNTPSGHDRTPDSPNQHGDGPESPRRDPDNGPDPEPRQERVPDESPNVRDHQGDSPQRPADHDSPPHDRTTEHEPNRTDAPSDKPTDRAPVDRTEPASTPHDAPHKTENPAVRDESPQPARSDSPPNTGSVAPHTNSPSPHSPVNPARVEPNTPHHAPKDAGPPPPREVPAAKEPAPKPDIPERAKPSPAAAADNAPRPAAAAAKDVAKPEGAKPVEPIAVMDRGPGHPGGGERMSPNKTDGPGDRGGNGRDGNGRDGTDGEDPIDGDTLDNQDIANKSEHDPNASTEPDQKSSKDTDPVDIATGEYYLPAVDVDLPAVLGLRLTRTHKSGYRAGVWLGPSWSCSFDARVVVTEHSVTTIDADGTMFSFEPPTGDEPSVARRGRPWRLWSTPTGGYRLEPPHGGVAYHFAPKPHLGGADTAAGVIYISAITDAHQNRILFTYDDSGAPSGVVHSGGYRIGVDCDGRRIRGYTLATDTETTPLSRFGYTRGDLTSVTDATGATTQFEYDDDHRMVAWTDSNGAHYVNEYDDTGRVIYQGGHDGVWASSFNYQENPDGTGTTTVHTDAVGAHRVYGFDNDLRPRAVADPAGRIVRTDFNADRDPLQITDPTGATTTLRYTPDGMPAQITDPLGQVTTIRYVDTPAGPRPAEVTAPDGAVTSFGYDESGNRVHMREPAGGVWRWIYTASGAVAARIDPLGRRTDYHTNSAGLPIRVIDPSGAETVCTYDDFGNLTEIVSPDGGTTRLSYDRAGRLTSRTSPDGSSETWTYDGEGNRTSYTNAVGAATRWEYGFYDMPIARVDADGSRTHFSYDKARRLIAVTNPAGLTWSYRYNPDGMLAAQTDFNGATTTYTYDAVGRLASRTNAAGQTLTYSYDATGRLVSESSSGGDFSGERIEYAYDAAGRMLTAVMPWAQVEFGYDLSGRVVSESVDGRAVQSVYNSAGDLTEVFTPSGLRTSLSYDRRGLVDMLTSAGQRCEITSDELGRATRLQFGTTAIDSAFDADGRLRQRLVLAGLRDLSVLNLGTGAGSTERLLAGAAYSYRSDDTLAAVAAADPTAPTLGTAATYGTDVMGRLVSRQAAGSIVESTVFDAAQNLTVGEGPAPSSRWRYDGVRLIDDGRSRYHYDAAGRLIQTVTKRLGRKPDVWHYQWDAWDRLRAVTTPDGQQFSYTYDPAGRRLSKTSEHSRILFFWNGTQLVEQTSSAAGAEADVMSWSYFPGRFTPHSQIHSSGGESDGAGLRAGELSLDGPAAVAPQQEIDRQFYALVTDHIETPVALLDPASGALAGRAHATMWGQTTWTGVDTPWRYPGQYHDPETGLHYNHHRYYQPRTGRYLSPDPLGLAPAPNPYGYPENPTTWADPWGLAPYNARPESADQIEFPPSSHGYGVNDPPVRLYGPWTQEDLARMMNGAPPRSYGFPHLHHADQMPGSAIHEVPQDIHRRPELHPNKFNQGVSSEMREADRKLHWMMRASEMGWRRDG</sequence>
<feature type="compositionally biased region" description="Basic and acidic residues" evidence="1">
    <location>
        <begin position="538"/>
        <end position="614"/>
    </location>
</feature>
<feature type="region of interest" description="Disordered" evidence="1">
    <location>
        <begin position="55"/>
        <end position="92"/>
    </location>
</feature>
<dbReference type="InterPro" id="IPR045351">
    <property type="entry name" value="DUF6531"/>
</dbReference>
<dbReference type="PANTHER" id="PTHR32305">
    <property type="match status" value="1"/>
</dbReference>
<feature type="compositionally biased region" description="Basic and acidic residues" evidence="1">
    <location>
        <begin position="64"/>
        <end position="92"/>
    </location>
</feature>
<dbReference type="Pfam" id="PF21725">
    <property type="entry name" value="T7SS_signal"/>
    <property type="match status" value="1"/>
</dbReference>
<feature type="domain" description="DUF6531" evidence="2">
    <location>
        <begin position="817"/>
        <end position="888"/>
    </location>
</feature>
<feature type="compositionally biased region" description="Basic and acidic residues" evidence="1">
    <location>
        <begin position="479"/>
        <end position="492"/>
    </location>
</feature>
<feature type="compositionally biased region" description="Acidic residues" evidence="1">
    <location>
        <begin position="779"/>
        <end position="790"/>
    </location>
</feature>
<dbReference type="InterPro" id="IPR049082">
    <property type="entry name" value="T7SS_signal"/>
</dbReference>
<feature type="compositionally biased region" description="Basic and acidic residues" evidence="1">
    <location>
        <begin position="694"/>
        <end position="705"/>
    </location>
</feature>
<dbReference type="EMBL" id="AP027452">
    <property type="protein sequence ID" value="BDY28244.1"/>
    <property type="molecule type" value="Genomic_DNA"/>
</dbReference>
<feature type="domain" description="Putative T7SS secretion signal" evidence="3">
    <location>
        <begin position="12"/>
        <end position="247"/>
    </location>
</feature>
<evidence type="ECO:0000313" key="4">
    <source>
        <dbReference type="EMBL" id="BDY28244.1"/>
    </source>
</evidence>
<evidence type="ECO:0008006" key="6">
    <source>
        <dbReference type="Google" id="ProtNLM"/>
    </source>
</evidence>
<dbReference type="Pfam" id="PF20148">
    <property type="entry name" value="DUF6531"/>
    <property type="match status" value="1"/>
</dbReference>
<dbReference type="Proteomes" id="UP001241092">
    <property type="component" value="Chromosome"/>
</dbReference>
<feature type="compositionally biased region" description="Low complexity" evidence="1">
    <location>
        <begin position="413"/>
        <end position="426"/>
    </location>
</feature>
<dbReference type="Gene3D" id="2.180.10.10">
    <property type="entry name" value="RHS repeat-associated core"/>
    <property type="match status" value="3"/>
</dbReference>
<proteinExistence type="predicted"/>
<feature type="region of interest" description="Disordered" evidence="1">
    <location>
        <begin position="368"/>
        <end position="820"/>
    </location>
</feature>
<feature type="compositionally biased region" description="Low complexity" evidence="1">
    <location>
        <begin position="706"/>
        <end position="724"/>
    </location>
</feature>
<gene>
    <name evidence="4" type="ORF">hbim_02175</name>
</gene>
<dbReference type="RefSeq" id="WP_286214779.1">
    <property type="nucleotide sequence ID" value="NZ_AP027452.1"/>
</dbReference>
<organism evidence="4 5">
    <name type="scientific">Mycolicibacterium mageritense</name>
    <name type="common">Mycobacterium mageritense</name>
    <dbReference type="NCBI Taxonomy" id="53462"/>
    <lineage>
        <taxon>Bacteria</taxon>
        <taxon>Bacillati</taxon>
        <taxon>Actinomycetota</taxon>
        <taxon>Actinomycetes</taxon>
        <taxon>Mycobacteriales</taxon>
        <taxon>Mycobacteriaceae</taxon>
        <taxon>Mycolicibacterium</taxon>
    </lineage>
</organism>
<dbReference type="InterPro" id="IPR022385">
    <property type="entry name" value="Rhs_assc_core"/>
</dbReference>
<dbReference type="PANTHER" id="PTHR32305:SF15">
    <property type="entry name" value="PROTEIN RHSA-RELATED"/>
    <property type="match status" value="1"/>
</dbReference>
<name>A0AAI8TSP2_MYCME</name>
<evidence type="ECO:0000259" key="3">
    <source>
        <dbReference type="Pfam" id="PF21725"/>
    </source>
</evidence>
<dbReference type="Pfam" id="PF05593">
    <property type="entry name" value="RHS_repeat"/>
    <property type="match status" value="6"/>
</dbReference>
<accession>A0AAI8TSP2</accession>
<protein>
    <recommendedName>
        <fullName evidence="6">Type IV secretion protein Rhs</fullName>
    </recommendedName>
</protein>
<feature type="compositionally biased region" description="Basic and acidic residues" evidence="1">
    <location>
        <begin position="621"/>
        <end position="635"/>
    </location>
</feature>
<evidence type="ECO:0000313" key="5">
    <source>
        <dbReference type="Proteomes" id="UP001241092"/>
    </source>
</evidence>
<dbReference type="InterPro" id="IPR006530">
    <property type="entry name" value="YD"/>
</dbReference>
<evidence type="ECO:0000256" key="1">
    <source>
        <dbReference type="SAM" id="MobiDB-lite"/>
    </source>
</evidence>
<dbReference type="NCBIfam" id="TIGR03696">
    <property type="entry name" value="Rhs_assc_core"/>
    <property type="match status" value="1"/>
</dbReference>
<feature type="compositionally biased region" description="Polar residues" evidence="1">
    <location>
        <begin position="638"/>
        <end position="658"/>
    </location>
</feature>
<reference evidence="4" key="1">
    <citation type="submission" date="2023-03" db="EMBL/GenBank/DDBJ databases">
        <title>Draft genome sequence of a Mycolicibacterium mageritense strain H4_3_1 isolated from a hybrid biological-inorganic system reactor.</title>
        <authorList>
            <person name="Feng X."/>
            <person name="Kazama D."/>
            <person name="Sato K."/>
            <person name="Kobayashi H."/>
        </authorList>
    </citation>
    <scope>NUCLEOTIDE SEQUENCE</scope>
    <source>
        <strain evidence="4">H4_3_1</strain>
    </source>
</reference>
<dbReference type="NCBIfam" id="TIGR01643">
    <property type="entry name" value="YD_repeat_2x"/>
    <property type="match status" value="12"/>
</dbReference>
<evidence type="ECO:0000259" key="2">
    <source>
        <dbReference type="Pfam" id="PF20148"/>
    </source>
</evidence>
<dbReference type="InterPro" id="IPR031325">
    <property type="entry name" value="RHS_repeat"/>
</dbReference>